<reference evidence="1" key="1">
    <citation type="submission" date="2020-02" db="EMBL/GenBank/DDBJ databases">
        <authorList>
            <person name="Meier V. D."/>
        </authorList>
    </citation>
    <scope>NUCLEOTIDE SEQUENCE</scope>
    <source>
        <strain evidence="1">AVDCRST_MAG32</strain>
    </source>
</reference>
<name>A0A6J4N4R5_9ACTN</name>
<proteinExistence type="predicted"/>
<organism evidence="1">
    <name type="scientific">uncultured Nocardioides sp</name>
    <dbReference type="NCBI Taxonomy" id="198441"/>
    <lineage>
        <taxon>Bacteria</taxon>
        <taxon>Bacillati</taxon>
        <taxon>Actinomycetota</taxon>
        <taxon>Actinomycetes</taxon>
        <taxon>Propionibacteriales</taxon>
        <taxon>Nocardioidaceae</taxon>
        <taxon>Nocardioides</taxon>
        <taxon>environmental samples</taxon>
    </lineage>
</organism>
<evidence type="ECO:0008006" key="2">
    <source>
        <dbReference type="Google" id="ProtNLM"/>
    </source>
</evidence>
<dbReference type="AlphaFoldDB" id="A0A6J4N4R5"/>
<sequence length="79" mass="8933">MDDARSPAVGMTESRGSRAARLVIRPAAAVDAEPLTDLHLDVWEEAYGHLIPREVLLDRRRSRADRVARWRESIQRAGN</sequence>
<evidence type="ECO:0000313" key="1">
    <source>
        <dbReference type="EMBL" id="CAA9377300.1"/>
    </source>
</evidence>
<feature type="non-terminal residue" evidence="1">
    <location>
        <position position="79"/>
    </location>
</feature>
<gene>
    <name evidence="1" type="ORF">AVDCRST_MAG32-1312</name>
</gene>
<accession>A0A6J4N4R5</accession>
<dbReference type="Gene3D" id="3.40.630.30">
    <property type="match status" value="1"/>
</dbReference>
<dbReference type="EMBL" id="CADCUM010000063">
    <property type="protein sequence ID" value="CAA9377300.1"/>
    <property type="molecule type" value="Genomic_DNA"/>
</dbReference>
<protein>
    <recommendedName>
        <fullName evidence="2">GNAT family N-acetyltransferase</fullName>
    </recommendedName>
</protein>